<gene>
    <name evidence="2" type="ORF">D0Y65_051664</name>
</gene>
<name>A0A445FH85_GLYSO</name>
<evidence type="ECO:0000256" key="1">
    <source>
        <dbReference type="SAM" id="MobiDB-lite"/>
    </source>
</evidence>
<dbReference type="EMBL" id="QZWG01000019">
    <property type="protein sequence ID" value="RZB48226.1"/>
    <property type="molecule type" value="Genomic_DNA"/>
</dbReference>
<accession>A0A445FH85</accession>
<dbReference type="Proteomes" id="UP000289340">
    <property type="component" value="Chromosome 19"/>
</dbReference>
<protein>
    <submittedName>
        <fullName evidence="2">Uncharacterized protein</fullName>
    </submittedName>
</protein>
<reference evidence="2 3" key="1">
    <citation type="submission" date="2018-09" db="EMBL/GenBank/DDBJ databases">
        <title>A high-quality reference genome of wild soybean provides a powerful tool to mine soybean genomes.</title>
        <authorList>
            <person name="Xie M."/>
            <person name="Chung C.Y.L."/>
            <person name="Li M.-W."/>
            <person name="Wong F.-L."/>
            <person name="Chan T.-F."/>
            <person name="Lam H.-M."/>
        </authorList>
    </citation>
    <scope>NUCLEOTIDE SEQUENCE [LARGE SCALE GENOMIC DNA]</scope>
    <source>
        <strain evidence="3">cv. W05</strain>
        <tissue evidence="2">Hypocotyl of etiolated seedlings</tissue>
    </source>
</reference>
<keyword evidence="3" id="KW-1185">Reference proteome</keyword>
<comment type="caution">
    <text evidence="2">The sequence shown here is derived from an EMBL/GenBank/DDBJ whole genome shotgun (WGS) entry which is preliminary data.</text>
</comment>
<evidence type="ECO:0000313" key="2">
    <source>
        <dbReference type="EMBL" id="RZB48226.1"/>
    </source>
</evidence>
<sequence>MGTARGRPRDNVDFLGVTFRRDVLRLQLIPLPLSTSQLQSAELPHELASTGESHSRRLCGGSGVHEQENRAHEVGGVQVDAVGTRVDAVRTRVDAVGTRWRTTSQVCFHSLFEFPFFSFSLLSTDLVFPLVVSGVLQPALSPNVVKKVGEKYSLVRDLNGKLRLL</sequence>
<dbReference type="AlphaFoldDB" id="A0A445FH85"/>
<evidence type="ECO:0000313" key="3">
    <source>
        <dbReference type="Proteomes" id="UP000289340"/>
    </source>
</evidence>
<proteinExistence type="predicted"/>
<organism evidence="2 3">
    <name type="scientific">Glycine soja</name>
    <name type="common">Wild soybean</name>
    <dbReference type="NCBI Taxonomy" id="3848"/>
    <lineage>
        <taxon>Eukaryota</taxon>
        <taxon>Viridiplantae</taxon>
        <taxon>Streptophyta</taxon>
        <taxon>Embryophyta</taxon>
        <taxon>Tracheophyta</taxon>
        <taxon>Spermatophyta</taxon>
        <taxon>Magnoliopsida</taxon>
        <taxon>eudicotyledons</taxon>
        <taxon>Gunneridae</taxon>
        <taxon>Pentapetalae</taxon>
        <taxon>rosids</taxon>
        <taxon>fabids</taxon>
        <taxon>Fabales</taxon>
        <taxon>Fabaceae</taxon>
        <taxon>Papilionoideae</taxon>
        <taxon>50 kb inversion clade</taxon>
        <taxon>NPAAA clade</taxon>
        <taxon>indigoferoid/millettioid clade</taxon>
        <taxon>Phaseoleae</taxon>
        <taxon>Glycine</taxon>
        <taxon>Glycine subgen. Soja</taxon>
    </lineage>
</organism>
<feature type="region of interest" description="Disordered" evidence="1">
    <location>
        <begin position="42"/>
        <end position="62"/>
    </location>
</feature>